<proteinExistence type="predicted"/>
<dbReference type="InterPro" id="IPR032092">
    <property type="entry name" value="PilW"/>
</dbReference>
<gene>
    <name evidence="2" type="ORF">MO867_10805</name>
</gene>
<dbReference type="EMBL" id="JALBWM010000039">
    <property type="protein sequence ID" value="MCO1334830.1"/>
    <property type="molecule type" value="Genomic_DNA"/>
</dbReference>
<comment type="caution">
    <text evidence="2">The sequence shown here is derived from an EMBL/GenBank/DDBJ whole genome shotgun (WGS) entry which is preliminary data.</text>
</comment>
<dbReference type="RefSeq" id="WP_252466501.1">
    <property type="nucleotide sequence ID" value="NZ_JALBWM010000039.1"/>
</dbReference>
<sequence length="316" mass="33438">MKTLSSNKGLSLIELLIGLLLSSLLLLGVLQIFQSNSDAIRMQNAFSRVQESGRFAMDMLSREVRQAGYWGCVADQSKITNRLNTASSVGSEGVMGQDNVPAGTTVDGKTVAENSDILILSGAKDPCGGAGRLIAPSASGELQIQASCPVVTGAVVLVANCEDGDVFAVTELTGDEDAEVHVVKHTTDDIVGSSVKNSSAELNAIYGVEAQILSPYQKTFFISDGSLFVEDQDKRSWELVPGVEDMQITYGRDTTGSGIIDTWGAASSSDTVMAQVVGVRLELSIQSDTDAGATTDDGRLRKLYVSTVKVRNRGSM</sequence>
<accession>A0A9X2J6P3</accession>
<keyword evidence="1" id="KW-1133">Transmembrane helix</keyword>
<keyword evidence="3" id="KW-1185">Reference proteome</keyword>
<dbReference type="InterPro" id="IPR012902">
    <property type="entry name" value="N_methyl_site"/>
</dbReference>
<dbReference type="AlphaFoldDB" id="A0A9X2J6P3"/>
<reference evidence="2" key="1">
    <citation type="journal article" date="2022" name="Arch. Microbiol.">
        <title>Microbulbifer okhotskensis sp. nov., isolated from a deep bottom sediment of the Okhotsk Sea.</title>
        <authorList>
            <person name="Romanenko L."/>
            <person name="Kurilenko V."/>
            <person name="Otstavnykh N."/>
            <person name="Velansky P."/>
            <person name="Isaeva M."/>
            <person name="Mikhailov V."/>
        </authorList>
    </citation>
    <scope>NUCLEOTIDE SEQUENCE</scope>
    <source>
        <strain evidence="2">OS29</strain>
    </source>
</reference>
<keyword evidence="1" id="KW-0472">Membrane</keyword>
<evidence type="ECO:0000256" key="1">
    <source>
        <dbReference type="SAM" id="Phobius"/>
    </source>
</evidence>
<protein>
    <submittedName>
        <fullName evidence="2">PilW family protein</fullName>
    </submittedName>
</protein>
<organism evidence="2 3">
    <name type="scientific">Microbulbifer okhotskensis</name>
    <dbReference type="NCBI Taxonomy" id="2926617"/>
    <lineage>
        <taxon>Bacteria</taxon>
        <taxon>Pseudomonadati</taxon>
        <taxon>Pseudomonadota</taxon>
        <taxon>Gammaproteobacteria</taxon>
        <taxon>Cellvibrionales</taxon>
        <taxon>Microbulbiferaceae</taxon>
        <taxon>Microbulbifer</taxon>
    </lineage>
</organism>
<name>A0A9X2J6P3_9GAMM</name>
<feature type="transmembrane region" description="Helical" evidence="1">
    <location>
        <begin position="12"/>
        <end position="33"/>
    </location>
</feature>
<dbReference type="GO" id="GO:0043683">
    <property type="term" value="P:type IV pilus assembly"/>
    <property type="evidence" value="ECO:0007669"/>
    <property type="project" value="InterPro"/>
</dbReference>
<evidence type="ECO:0000313" key="2">
    <source>
        <dbReference type="EMBL" id="MCO1334830.1"/>
    </source>
</evidence>
<dbReference type="Pfam" id="PF16074">
    <property type="entry name" value="PilW"/>
    <property type="match status" value="1"/>
</dbReference>
<dbReference type="PROSITE" id="PS00409">
    <property type="entry name" value="PROKAR_NTER_METHYL"/>
    <property type="match status" value="1"/>
</dbReference>
<dbReference type="Proteomes" id="UP001139028">
    <property type="component" value="Unassembled WGS sequence"/>
</dbReference>
<keyword evidence="1" id="KW-0812">Transmembrane</keyword>
<evidence type="ECO:0000313" key="3">
    <source>
        <dbReference type="Proteomes" id="UP001139028"/>
    </source>
</evidence>